<comment type="similarity">
    <text evidence="1">Belongs to the V-ATPase D subunit family.</text>
</comment>
<dbReference type="OMA" id="DFKPQMV"/>
<dbReference type="GeneID" id="4803675"/>
<dbReference type="Bgee" id="FBgn0072140">
    <property type="expression patterns" value="Expressed in male reproductive system and 1 other cell type or tissue"/>
</dbReference>
<organism evidence="7 8">
    <name type="scientific">Drosophila pseudoobscura pseudoobscura</name>
    <name type="common">Fruit fly</name>
    <dbReference type="NCBI Taxonomy" id="46245"/>
    <lineage>
        <taxon>Eukaryota</taxon>
        <taxon>Metazoa</taxon>
        <taxon>Ecdysozoa</taxon>
        <taxon>Arthropoda</taxon>
        <taxon>Hexapoda</taxon>
        <taxon>Insecta</taxon>
        <taxon>Pterygota</taxon>
        <taxon>Neoptera</taxon>
        <taxon>Endopterygota</taxon>
        <taxon>Diptera</taxon>
        <taxon>Brachycera</taxon>
        <taxon>Muscomorpha</taxon>
        <taxon>Ephydroidea</taxon>
        <taxon>Drosophilidae</taxon>
        <taxon>Drosophila</taxon>
        <taxon>Sophophora</taxon>
    </lineage>
</organism>
<dbReference type="FunCoup" id="A0A6I8UT47">
    <property type="interactions" value="261"/>
</dbReference>
<sequence>MSNKDILPIYPSRANSVLMKLRVQAGQRGISLLKRKRDAIDLKLRELRRSMHAKENQVDDQMRAAIFSLAKANLLGTDFKPVIVADNKRATAVLRKTQQKIVGVPLNSFELEAEERGAFPLAGLSCGGVQVQKVRTLYLAALKDLVAYCSLDYMVRMLAAASRQTNMRVNALEHVVIPQLVRTYNYICAELEEFEREDFYRLKRSQAKQLEAKIAFTELIKTKNMTPEELEIYLKKGVYVHPVADTHFDLDDFDAEAVRDRQRQARLERHERRQRERQEAENRGETLVSTFSSFVTTHSIVNFLQRISHPQHRDSEGHSISADKTERLLRSSLRLKRNE</sequence>
<dbReference type="AlphaFoldDB" id="A0A6I8UT47"/>
<evidence type="ECO:0000256" key="1">
    <source>
        <dbReference type="ARBA" id="ARBA00005850"/>
    </source>
</evidence>
<evidence type="ECO:0000256" key="6">
    <source>
        <dbReference type="SAM" id="MobiDB-lite"/>
    </source>
</evidence>
<keyword evidence="5" id="KW-0175">Coiled coil</keyword>
<keyword evidence="2" id="KW-0813">Transport</keyword>
<dbReference type="RefSeq" id="XP_001360354.2">
    <property type="nucleotide sequence ID" value="XM_001360317.4"/>
</dbReference>
<gene>
    <name evidence="8" type="primary">Vha36-2</name>
</gene>
<dbReference type="InParanoid" id="A0A6I8UT47"/>
<dbReference type="NCBIfam" id="TIGR00309">
    <property type="entry name" value="V_ATPase_subD"/>
    <property type="match status" value="1"/>
</dbReference>
<name>A0A6I8UT47_DROPS</name>
<proteinExistence type="inferred from homology"/>
<reference evidence="8" key="2">
    <citation type="submission" date="2025-08" db="UniProtKB">
        <authorList>
            <consortium name="RefSeq"/>
        </authorList>
    </citation>
    <scope>IDENTIFICATION</scope>
    <source>
        <strain evidence="8">MV-25-SWS-2005</strain>
        <tissue evidence="8">Whole body</tissue>
    </source>
</reference>
<evidence type="ECO:0000256" key="4">
    <source>
        <dbReference type="ARBA" id="ARBA00045737"/>
    </source>
</evidence>
<dbReference type="InterPro" id="IPR002699">
    <property type="entry name" value="V_ATPase_D"/>
</dbReference>
<evidence type="ECO:0000256" key="2">
    <source>
        <dbReference type="ARBA" id="ARBA00022448"/>
    </source>
</evidence>
<reference evidence="7" key="1">
    <citation type="submission" date="2024-06" db="UniProtKB">
        <authorList>
            <consortium name="RefSeq"/>
        </authorList>
    </citation>
    <scope>NUCLEOTIDE SEQUENCE [LARGE SCALE GENOMIC DNA]</scope>
    <source>
        <strain evidence="7">MV2-25</strain>
    </source>
</reference>
<evidence type="ECO:0000256" key="5">
    <source>
        <dbReference type="SAM" id="Coils"/>
    </source>
</evidence>
<protein>
    <submittedName>
        <fullName evidence="8">V-type proton ATPase subunit D 1</fullName>
    </submittedName>
</protein>
<dbReference type="Proteomes" id="UP000001819">
    <property type="component" value="Chromosome 3"/>
</dbReference>
<evidence type="ECO:0000313" key="7">
    <source>
        <dbReference type="Proteomes" id="UP000001819"/>
    </source>
</evidence>
<dbReference type="Pfam" id="PF01813">
    <property type="entry name" value="ATP-synt_D"/>
    <property type="match status" value="1"/>
</dbReference>
<accession>A0A6I8UT47</accession>
<dbReference type="GO" id="GO:0046961">
    <property type="term" value="F:proton-transporting ATPase activity, rotational mechanism"/>
    <property type="evidence" value="ECO:0007669"/>
    <property type="project" value="InterPro"/>
</dbReference>
<comment type="function">
    <text evidence="4">Subunit of the V1 complex of vacuolar(H+)-ATPase (V-ATPase), a multisubunit enzyme composed of a peripheral complex (V1) that hydrolyzes ATP and a membrane integral complex (V0) that translocates protons. V-ATPase is responsible for acidifying and maintaining the pH of intracellular compartments and in some cell types, is targeted to the plasma membrane, where it is responsible for acidifying the extracellular environment.</text>
</comment>
<keyword evidence="7" id="KW-1185">Reference proteome</keyword>
<evidence type="ECO:0000313" key="8">
    <source>
        <dbReference type="RefSeq" id="XP_001360354.2"/>
    </source>
</evidence>
<dbReference type="Gene3D" id="1.10.287.3240">
    <property type="match status" value="1"/>
</dbReference>
<feature type="region of interest" description="Disordered" evidence="6">
    <location>
        <begin position="264"/>
        <end position="284"/>
    </location>
</feature>
<keyword evidence="3" id="KW-0406">Ion transport</keyword>
<dbReference type="PANTHER" id="PTHR11671">
    <property type="entry name" value="V-TYPE ATP SYNTHASE SUBUNIT D"/>
    <property type="match status" value="1"/>
</dbReference>
<dbReference type="KEGG" id="dpo:4803675"/>
<feature type="coiled-coil region" evidence="5">
    <location>
        <begin position="30"/>
        <end position="64"/>
    </location>
</feature>
<evidence type="ECO:0000256" key="3">
    <source>
        <dbReference type="ARBA" id="ARBA00023065"/>
    </source>
</evidence>